<dbReference type="InterPro" id="IPR050263">
    <property type="entry name" value="Bact_Fimbrial_Adh_Pro"/>
</dbReference>
<evidence type="ECO:0000256" key="2">
    <source>
        <dbReference type="ARBA" id="ARBA00006671"/>
    </source>
</evidence>
<dbReference type="InterPro" id="IPR036937">
    <property type="entry name" value="Adhesion_dom_fimbrial_sf"/>
</dbReference>
<evidence type="ECO:0000256" key="4">
    <source>
        <dbReference type="ARBA" id="ARBA00023263"/>
    </source>
</evidence>
<reference evidence="7 8" key="1">
    <citation type="submission" date="2019-04" db="EMBL/GenBank/DDBJ databases">
        <authorList>
            <person name="Brisse S."/>
            <person name="Rodrigues C."/>
        </authorList>
    </citation>
    <scope>NUCLEOTIDE SEQUENCE [LARGE SCALE GENOMIC DNA]</scope>
    <source>
        <strain evidence="7">SB5857</strain>
    </source>
</reference>
<dbReference type="Proteomes" id="UP000328848">
    <property type="component" value="Unassembled WGS sequence"/>
</dbReference>
<dbReference type="Pfam" id="PF00419">
    <property type="entry name" value="Fimbrial"/>
    <property type="match status" value="1"/>
</dbReference>
<organism evidence="7 8">
    <name type="scientific">Klebsiella africana</name>
    <dbReference type="NCBI Taxonomy" id="2489010"/>
    <lineage>
        <taxon>Bacteria</taxon>
        <taxon>Pseudomonadati</taxon>
        <taxon>Pseudomonadota</taxon>
        <taxon>Gammaproteobacteria</taxon>
        <taxon>Enterobacterales</taxon>
        <taxon>Enterobacteriaceae</taxon>
        <taxon>Klebsiella/Raoultella group</taxon>
        <taxon>Klebsiella</taxon>
    </lineage>
</organism>
<dbReference type="SUPFAM" id="SSF49401">
    <property type="entry name" value="Bacterial adhesins"/>
    <property type="match status" value="1"/>
</dbReference>
<dbReference type="InterPro" id="IPR000259">
    <property type="entry name" value="Adhesion_dom_fimbrial"/>
</dbReference>
<gene>
    <name evidence="7" type="ORF">SB5857_02842</name>
</gene>
<evidence type="ECO:0000256" key="3">
    <source>
        <dbReference type="ARBA" id="ARBA00022729"/>
    </source>
</evidence>
<dbReference type="EMBL" id="CAAHGQ010000004">
    <property type="protein sequence ID" value="VGP96834.1"/>
    <property type="molecule type" value="Genomic_DNA"/>
</dbReference>
<comment type="subcellular location">
    <subcellularLocation>
        <location evidence="1">Fimbrium</location>
    </subcellularLocation>
</comment>
<feature type="domain" description="Fimbrial-type adhesion" evidence="6">
    <location>
        <begin position="200"/>
        <end position="364"/>
    </location>
</feature>
<comment type="similarity">
    <text evidence="2">Belongs to the fimbrial protein family.</text>
</comment>
<dbReference type="PANTHER" id="PTHR33420:SF12">
    <property type="entry name" value="FIMBRIN-LIKE PROTEIN FIMI-RELATED"/>
    <property type="match status" value="1"/>
</dbReference>
<sequence length="365" mass="38468">MKKLILLFMMILVPSYSWAICGGVNYGDVSMTNLPEKILVNAGSYTAGTILYDSGKITRSQTEMTNCEGSIYAVFAWSSNNAGALVGDNIYATSVQGIGIRVKVWLNISGEYDGDTDDFSPDSQVHYIGDVNYYLGKPSGFIDYYASTHYTPAYQLQLVATGGVIASNSTLSFSDPVATVSAKDRQSTVSISRLHISGTTSIQLIPMGCITNSSGLNFAMGSVNASEFNTATKVGSAREYLTLSCEPGTNVSMRVVAAQASGDNPDNTVMALTAETNAATGVGVQLNLKGEALPLNTDISLYTSNRTTVTNSGADASYSYFTNPDSPGGAAAMQTLAFSTNYYKTGSTVTPGTANATGVITFTYN</sequence>
<feature type="chain" id="PRO_5032988327" description="Fimbrial-type adhesion domain-containing protein" evidence="5">
    <location>
        <begin position="20"/>
        <end position="365"/>
    </location>
</feature>
<dbReference type="NCBIfam" id="NF011820">
    <property type="entry name" value="PRK15292.1"/>
    <property type="match status" value="1"/>
</dbReference>
<dbReference type="InterPro" id="IPR008966">
    <property type="entry name" value="Adhesion_dom_sf"/>
</dbReference>
<evidence type="ECO:0000259" key="6">
    <source>
        <dbReference type="Pfam" id="PF00419"/>
    </source>
</evidence>
<evidence type="ECO:0000313" key="7">
    <source>
        <dbReference type="EMBL" id="VGP96834.1"/>
    </source>
</evidence>
<keyword evidence="4" id="KW-0281">Fimbrium</keyword>
<protein>
    <recommendedName>
        <fullName evidence="6">Fimbrial-type adhesion domain-containing protein</fullName>
    </recommendedName>
</protein>
<proteinExistence type="inferred from homology"/>
<accession>A0A8B6ISX3</accession>
<comment type="caution">
    <text evidence="7">The sequence shown here is derived from an EMBL/GenBank/DDBJ whole genome shotgun (WGS) entry which is preliminary data.</text>
</comment>
<evidence type="ECO:0000256" key="1">
    <source>
        <dbReference type="ARBA" id="ARBA00004561"/>
    </source>
</evidence>
<name>A0A8B6ISX3_9ENTR</name>
<evidence type="ECO:0000313" key="8">
    <source>
        <dbReference type="Proteomes" id="UP000328848"/>
    </source>
</evidence>
<dbReference type="Gene3D" id="2.60.40.3310">
    <property type="match status" value="1"/>
</dbReference>
<dbReference type="AlphaFoldDB" id="A0A8B6ISX3"/>
<dbReference type="PANTHER" id="PTHR33420">
    <property type="entry name" value="FIMBRIAL SUBUNIT ELFA-RELATED"/>
    <property type="match status" value="1"/>
</dbReference>
<dbReference type="GO" id="GO:0009289">
    <property type="term" value="C:pilus"/>
    <property type="evidence" value="ECO:0007669"/>
    <property type="project" value="UniProtKB-SubCell"/>
</dbReference>
<feature type="signal peptide" evidence="5">
    <location>
        <begin position="1"/>
        <end position="19"/>
    </location>
</feature>
<dbReference type="GO" id="GO:0043709">
    <property type="term" value="P:cell adhesion involved in single-species biofilm formation"/>
    <property type="evidence" value="ECO:0007669"/>
    <property type="project" value="TreeGrafter"/>
</dbReference>
<dbReference type="RefSeq" id="WP_136029792.1">
    <property type="nucleotide sequence ID" value="NZ_CAAHGQ010000004.1"/>
</dbReference>
<keyword evidence="3 5" id="KW-0732">Signal</keyword>
<dbReference type="Gene3D" id="2.60.40.1090">
    <property type="entry name" value="Fimbrial-type adhesion domain"/>
    <property type="match status" value="1"/>
</dbReference>
<evidence type="ECO:0000256" key="5">
    <source>
        <dbReference type="SAM" id="SignalP"/>
    </source>
</evidence>